<protein>
    <submittedName>
        <fullName evidence="1">Uncharacterized protein</fullName>
    </submittedName>
</protein>
<proteinExistence type="predicted"/>
<dbReference type="Proteomes" id="UP001176941">
    <property type="component" value="Chromosome 1"/>
</dbReference>
<reference evidence="1" key="1">
    <citation type="submission" date="2023-04" db="EMBL/GenBank/DDBJ databases">
        <authorList>
            <consortium name="ELIXIR-Norway"/>
        </authorList>
    </citation>
    <scope>NUCLEOTIDE SEQUENCE [LARGE SCALE GENOMIC DNA]</scope>
</reference>
<dbReference type="EMBL" id="OX459937">
    <property type="protein sequence ID" value="CAI9152405.1"/>
    <property type="molecule type" value="Genomic_DNA"/>
</dbReference>
<evidence type="ECO:0000313" key="1">
    <source>
        <dbReference type="EMBL" id="CAI9152405.1"/>
    </source>
</evidence>
<name>A0ABN8XUS7_RANTA</name>
<keyword evidence="2" id="KW-1185">Reference proteome</keyword>
<organism evidence="1 2">
    <name type="scientific">Rangifer tarandus platyrhynchus</name>
    <name type="common">Svalbard reindeer</name>
    <dbReference type="NCBI Taxonomy" id="3082113"/>
    <lineage>
        <taxon>Eukaryota</taxon>
        <taxon>Metazoa</taxon>
        <taxon>Chordata</taxon>
        <taxon>Craniata</taxon>
        <taxon>Vertebrata</taxon>
        <taxon>Euteleostomi</taxon>
        <taxon>Mammalia</taxon>
        <taxon>Eutheria</taxon>
        <taxon>Laurasiatheria</taxon>
        <taxon>Artiodactyla</taxon>
        <taxon>Ruminantia</taxon>
        <taxon>Pecora</taxon>
        <taxon>Cervidae</taxon>
        <taxon>Odocoileinae</taxon>
        <taxon>Rangifer</taxon>
    </lineage>
</organism>
<gene>
    <name evidence="1" type="ORF">MRATA1EN1_LOCUS1367</name>
</gene>
<sequence length="100" mass="10973">MFGLTHGKLHRVIFVPVRNTVDLSPGTPEVNRLGHYTVSSDGPVDPIELTQMWLSRAHLLGLLPCRLPCKALAVVRLPVPPAVIHWAPLGKSRACLCHLN</sequence>
<accession>A0ABN8XUS7</accession>
<evidence type="ECO:0000313" key="2">
    <source>
        <dbReference type="Proteomes" id="UP001176941"/>
    </source>
</evidence>